<keyword evidence="5" id="KW-1185">Reference proteome</keyword>
<dbReference type="Pfam" id="PF07532">
    <property type="entry name" value="Big_4"/>
    <property type="match status" value="4"/>
</dbReference>
<dbReference type="SUPFAM" id="SSF49373">
    <property type="entry name" value="Invasin/intimin cell-adhesion fragments"/>
    <property type="match status" value="2"/>
</dbReference>
<feature type="domain" description="SLH" evidence="3">
    <location>
        <begin position="2637"/>
        <end position="2692"/>
    </location>
</feature>
<dbReference type="SUPFAM" id="SSF51445">
    <property type="entry name" value="(Trans)glycosidases"/>
    <property type="match status" value="2"/>
</dbReference>
<dbReference type="PANTHER" id="PTHR43405:SF1">
    <property type="entry name" value="GLYCOSYL HYDROLASE DIGH"/>
    <property type="match status" value="1"/>
</dbReference>
<reference evidence="4 5" key="1">
    <citation type="submission" date="2017-08" db="EMBL/GenBank/DDBJ databases">
        <title>Substantial Increase in Enzyme Production by Combined Drug-Resistance Mutations in Paenibacillus agaridevorans.</title>
        <authorList>
            <person name="Tanaka Y."/>
            <person name="Funane K."/>
            <person name="Hosaka T."/>
            <person name="Shiwa Y."/>
            <person name="Fujita N."/>
            <person name="Miyazaki T."/>
            <person name="Yoshikawa H."/>
            <person name="Murakami K."/>
            <person name="Kasahara K."/>
            <person name="Inaoka T."/>
            <person name="Hiraga Y."/>
            <person name="Ochi K."/>
        </authorList>
    </citation>
    <scope>NUCLEOTIDE SEQUENCE [LARGE SCALE GENOMIC DNA]</scope>
    <source>
        <strain evidence="4 5">T-3040</strain>
    </source>
</reference>
<dbReference type="Pfam" id="PF02638">
    <property type="entry name" value="GHL10"/>
    <property type="match status" value="2"/>
</dbReference>
<dbReference type="Pfam" id="PF00395">
    <property type="entry name" value="SLH"/>
    <property type="match status" value="3"/>
</dbReference>
<protein>
    <recommendedName>
        <fullName evidence="3">SLH domain-containing protein</fullName>
    </recommendedName>
</protein>
<accession>A0A2R5EQ87</accession>
<dbReference type="Gene3D" id="2.60.40.1080">
    <property type="match status" value="2"/>
</dbReference>
<dbReference type="Gene3D" id="1.20.1270.90">
    <property type="entry name" value="AF1782-like"/>
    <property type="match status" value="7"/>
</dbReference>
<dbReference type="Gene3D" id="3.20.20.80">
    <property type="entry name" value="Glycosidases"/>
    <property type="match status" value="2"/>
</dbReference>
<dbReference type="Pfam" id="PF02368">
    <property type="entry name" value="Big_2"/>
    <property type="match status" value="2"/>
</dbReference>
<dbReference type="InterPro" id="IPR003343">
    <property type="entry name" value="Big_2"/>
</dbReference>
<dbReference type="InterPro" id="IPR001119">
    <property type="entry name" value="SLH_dom"/>
</dbReference>
<organism evidence="4 5">
    <name type="scientific">Paenibacillus agaridevorans</name>
    <dbReference type="NCBI Taxonomy" id="171404"/>
    <lineage>
        <taxon>Bacteria</taxon>
        <taxon>Bacillati</taxon>
        <taxon>Bacillota</taxon>
        <taxon>Bacilli</taxon>
        <taxon>Bacillales</taxon>
        <taxon>Paenibacillaceae</taxon>
        <taxon>Paenibacillus</taxon>
    </lineage>
</organism>
<dbReference type="Pfam" id="PF07554">
    <property type="entry name" value="FIVAR"/>
    <property type="match status" value="2"/>
</dbReference>
<feature type="domain" description="SLH" evidence="3">
    <location>
        <begin position="2575"/>
        <end position="2635"/>
    </location>
</feature>
<dbReference type="Gene3D" id="2.60.120.430">
    <property type="entry name" value="Galactose-binding lectin"/>
    <property type="match status" value="1"/>
</dbReference>
<dbReference type="InterPro" id="IPR017853">
    <property type="entry name" value="GH"/>
</dbReference>
<gene>
    <name evidence="4" type="ORF">PAT3040_00046</name>
</gene>
<evidence type="ECO:0000259" key="3">
    <source>
        <dbReference type="PROSITE" id="PS51272"/>
    </source>
</evidence>
<dbReference type="PANTHER" id="PTHR43405">
    <property type="entry name" value="GLYCOSYL HYDROLASE DIGH"/>
    <property type="match status" value="1"/>
</dbReference>
<evidence type="ECO:0000313" key="5">
    <source>
        <dbReference type="Proteomes" id="UP000245202"/>
    </source>
</evidence>
<sequence length="2692" mass="288723">MLIVVMLTSMLPAIHVSAAGVTPPDSDAWTPYQQYLNSDVSKKEDMRATWIVTVYNSDWPSSASLAISDPAARVEKQKQELSHILDAAVASNLNAVMFQVRSSSDALYKSDLVPWSIVMTGTPGGDPGFDPLEYAIDEAHKRGLELHAWFNPYRAATAINDAMVAQLKALPKSIFNTHFDWIKKAYDGVYVVDPGIPEAQAWIADSVMEVVDKYDIDGVHFDDYFYHEGKAFDYDDKATFEKYKGGFTDIGDWRRNNTYKLISDLSQKIRSAKPWVQFGISPAGMWANMKDGHVNGSPTAGGGPNYDRSFADTLRWGNEGLIDYLTPQVYWPFGRDVAPYGVIATWWADHLTNPNTKLYMGMGLYRVNATTNPTETGFLDPYAKDEIIREIQLNTNYRSEMTGRGIDGSFLYQSSNIVPGAGIYKKEAVENGVRTAWANKAIAPKATWKSSVAPAMPTNVTAEAVGGVTEVTWISNDETGSTAYYAIYRFAENENLDTSDSTKIIAVVGKTVDSGGKDITSYTDTAVSDPSKVQYVVTALDRLQNESSPNAPTPVRAIDADLTTAVGTAPVLPVSVRVNMTSGSPANMMVKWEKITDPNLYSAAGTSFDVTGTVIHTNGTLTGMTVKAHVSVVAPAIKYINPVIVRTEQNTAPVFPATVDVIYTDHTVSSLPVIWETPDPEDYKNAAPFDEYRNPSVKGIQGIVDGTNLKAEGNYIVYPAVNLYAPIAVTTRVGIPPILPPSVNATYSDGTSSSVAVVWDDIPAENYARINDFTVKGTVEGAAMKVEAAVTVESAVNIASIDPVYVKTGIGVAPKLPNTVKVTYDDGTMDTVLVTWPSVDPAVDCLTTHRFTVTGTINGTSTNVTATVEVAAVIVLDDFENGVVNGGAAQSLMKWTGDSASSTPPTLSYDTAIKHSGNSSLKVDYKLSKVAGTASAYVRPNQGTGIVFKPGEVPQKIGFWVYGNNVTTFALRAEFRAGITTGSTNTNQNISNTLNFTGWKYLEYTVAPSYQSTGLTITLMPGIVATSSNDKVDSTIYIDDLVAVYGSETKDTTEISGAIAAAQSLYDITTAGTGHGQYPLSERMGLNAAIDAAASVMNNPAAVMADLYSATDLLNSAVEAYMAAQIVSERHQIIEDYEDHGSGKSIVDWINDGGSTKPAISYNNDPHYVKNGNRSFKIDYYFAGTSGTASAYVKGASYPNQKLKFTGENTPNKIGFWLYGNDETIFSLRAEIRKADGTSATTANFLPANSVMKSGWNFVTYDVPQATFNASTGLLLNIMPGLVETSSAGRVNSTIYMDDLTAIYNVTPAATLNKTGLIGAIATAKSLLLGAVEGTQGGQYPIGSTAILNDALIAAQSLVSSTVQSDIDRAAETLNAAVNTFKTSQIPLIDIQGLKAAIDAAKAKHDLAVEGALPGQYQSGAKVALQAAIDAANTVYNHAGATQGDVEAAKTALAQAVADFDGMVVSPLVTIDLDAAIAKAIALHDGAVAGTEPGQYPQQSMDDLLSAITAATTAKADAQTQTDIDRIFNDLNAAIKAFEDAMVPLDVDKTELIEAIADAQAKVNSTVVGTLGGQYPQHANTAVTTAIAAAQVVVGDIHADQDAIDAAVAALNTEVAKYLAARIAAPWDKYNVPEETPVNKREMRAAWISTVVNIDWPSTDSWKIEDTQARAAVQKADLIKILDDLAETGANAVMFQVRPTSDAFYKSELAPWSYWLTGKQDVDPGFDPLQFAIEEAHKRNLELHAWANPYRVSMPAAMYKDESGKPLSDLNAVGNMLSQVPDSIYAKHPEWIKVGTSRFVLDPGIPEAAKYVEDSVMEIVENYDIDGIHFDDYFYVGSNGGFDAGYSDQSTYDTYADKTEFPKIEDWRRNNTYTLVKNLHNRINAAKPWVKFGISPAGVWGNKKDGHPDGSETSAGIPNYDRAYADTKKWVLEEIIDYITPQVYWTFANSAAGYGVVSSWWSDLLENNPDVHTQLYMGVGLYWLNPVEGTTDKYWNTPGVGDQEIARQLKFNAANPHIDGTMIFTYNSFKVNSPNAASAASLIKNDLWATKALMPAMPWKGGVAPEAPVLVSGTFEDGSHTISWQDNDENTAYYAVYRFEDNEAVDINNPVKLIAKVRKSETGPQSYTDQTGQPTSNYVVTALNRLSDESIPSNESTQLPMIDTSALDSEIVAAVELVDNAEVGTEAGQYPQEAIDALTAAVTIASAIKVNAKTQEEIDRAAEGLKAAVESFKAAQIVDPNIKVEEVSLDKETLQLNVGGVYQLKATITPSGAANKNVTWTSSDDGIAAVDNTGKVTAIAEGIAVITVTTEDGNKTATSVVTVSMPSETIDTTELDNQIKIAADLRDTAGIGTNPGQYPQSAKDALEAAITAALTAKADAKTQEDIDSATVNLKSAVARFIAAKIPVHEVIYVPIHVTGVSLDKQTLELNIGDESQLTATIRPSNADLKLVTWKSSNENVAIVDRAGRVVAKGSGTAIITVTTTDGNMTATCVVNVNAPVTEEEEPKPEENFEVKFSDILGHWAEASIKLAAAKGIISGYADGTFKPKSEVTRAEFAVMLARMLNLQGNGAELEFNDMAAIGSWAKQGIAQAVQAGIVKGYSDGSFRPNAKISRVEMVTMIVNALGFADNSKATTGFADDAEIPAWARAVVATAVENGLVQGVGGNKFAPNQTATRAESVVVLLRALEFASE</sequence>
<dbReference type="InterPro" id="IPR052177">
    <property type="entry name" value="Divisome_Glycosyl_Hydrolase"/>
</dbReference>
<dbReference type="InterPro" id="IPR008964">
    <property type="entry name" value="Invasin/intimin_cell_adhesion"/>
</dbReference>
<comment type="caution">
    <text evidence="4">The sequence shown here is derived from an EMBL/GenBank/DDBJ whole genome shotgun (WGS) entry which is preliminary data.</text>
</comment>
<feature type="chain" id="PRO_5015363073" description="SLH domain-containing protein" evidence="2">
    <location>
        <begin position="19"/>
        <end position="2692"/>
    </location>
</feature>
<dbReference type="PROSITE" id="PS51272">
    <property type="entry name" value="SLH"/>
    <property type="match status" value="3"/>
</dbReference>
<dbReference type="Proteomes" id="UP000245202">
    <property type="component" value="Unassembled WGS sequence"/>
</dbReference>
<dbReference type="InterPro" id="IPR013783">
    <property type="entry name" value="Ig-like_fold"/>
</dbReference>
<dbReference type="InterPro" id="IPR011081">
    <property type="entry name" value="Big_4"/>
</dbReference>
<dbReference type="Gene3D" id="2.60.40.10">
    <property type="entry name" value="Immunoglobulins"/>
    <property type="match status" value="2"/>
</dbReference>
<feature type="signal peptide" evidence="2">
    <location>
        <begin position="1"/>
        <end position="18"/>
    </location>
</feature>
<proteinExistence type="predicted"/>
<feature type="domain" description="SLH" evidence="3">
    <location>
        <begin position="2511"/>
        <end position="2574"/>
    </location>
</feature>
<dbReference type="InterPro" id="IPR003790">
    <property type="entry name" value="GHL10"/>
</dbReference>
<evidence type="ECO:0000313" key="4">
    <source>
        <dbReference type="EMBL" id="GBG05564.1"/>
    </source>
</evidence>
<evidence type="ECO:0000256" key="2">
    <source>
        <dbReference type="SAM" id="SignalP"/>
    </source>
</evidence>
<evidence type="ECO:0000256" key="1">
    <source>
        <dbReference type="ARBA" id="ARBA00022729"/>
    </source>
</evidence>
<keyword evidence="1 2" id="KW-0732">Signal</keyword>
<dbReference type="SMART" id="SM00635">
    <property type="entry name" value="BID_2"/>
    <property type="match status" value="2"/>
</dbReference>
<name>A0A2R5EQ87_9BACL</name>
<dbReference type="EMBL" id="BDQX01000007">
    <property type="protein sequence ID" value="GBG05564.1"/>
    <property type="molecule type" value="Genomic_DNA"/>
</dbReference>